<evidence type="ECO:0000313" key="2">
    <source>
        <dbReference type="Proteomes" id="UP000829354"/>
    </source>
</evidence>
<name>A0AAE9E8X5_CAEBR</name>
<dbReference type="Proteomes" id="UP000829354">
    <property type="component" value="Chromosome II"/>
</dbReference>
<organism evidence="1 2">
    <name type="scientific">Caenorhabditis briggsae</name>
    <dbReference type="NCBI Taxonomy" id="6238"/>
    <lineage>
        <taxon>Eukaryota</taxon>
        <taxon>Metazoa</taxon>
        <taxon>Ecdysozoa</taxon>
        <taxon>Nematoda</taxon>
        <taxon>Chromadorea</taxon>
        <taxon>Rhabditida</taxon>
        <taxon>Rhabditina</taxon>
        <taxon>Rhabditomorpha</taxon>
        <taxon>Rhabditoidea</taxon>
        <taxon>Rhabditidae</taxon>
        <taxon>Peloderinae</taxon>
        <taxon>Caenorhabditis</taxon>
    </lineage>
</organism>
<gene>
    <name evidence="1" type="ORF">L5515_013668</name>
</gene>
<protein>
    <submittedName>
        <fullName evidence="1">Uncharacterized protein</fullName>
    </submittedName>
</protein>
<evidence type="ECO:0000313" key="1">
    <source>
        <dbReference type="EMBL" id="UMM16819.1"/>
    </source>
</evidence>
<accession>A0AAE9E8X5</accession>
<reference evidence="1 2" key="1">
    <citation type="submission" date="2022-04" db="EMBL/GenBank/DDBJ databases">
        <title>Chromosome-level reference genomes for two strains of Caenorhabditis briggsae: an improved platform for comparative genomics.</title>
        <authorList>
            <person name="Stevens L."/>
            <person name="Andersen E."/>
        </authorList>
    </citation>
    <scope>NUCLEOTIDE SEQUENCE [LARGE SCALE GENOMIC DNA]</scope>
    <source>
        <strain evidence="1">VX34</strain>
        <tissue evidence="1">Whole-organism</tissue>
    </source>
</reference>
<dbReference type="AlphaFoldDB" id="A0AAE9E8X5"/>
<proteinExistence type="predicted"/>
<sequence length="313" mass="36351">MTIYRRKKGVFSLVFSFLFIFNRFGDVENLRKREINIFILLLKISEQNRYFIELRSLKNLLKSINHEIQQNCFAKHEKVRIFSSHHFLALYSPSKILVLEFENLENFQIFEFPEIVSLMVLNGSLCFINSSGIVFNLEKNEKILESSPLLHPILAGFQIENRIFLISQKFLASFGVDSPLDYETYETEKTISSGEARKFGENRLMIFDRKSQVCSIWEMNKPKSPSHQLCFGSSEYTVDVACDETNLYSLTAAGVVSVWKLRPNGRKYRDQLFTTYLNHCSKLLYTHPQKFVILTTTEVHFVVFGTDTDSGPQ</sequence>
<dbReference type="EMBL" id="CP092621">
    <property type="protein sequence ID" value="UMM16819.1"/>
    <property type="molecule type" value="Genomic_DNA"/>
</dbReference>
<keyword evidence="2" id="KW-1185">Reference proteome</keyword>